<feature type="domain" description="Tc1-like transposase DDE" evidence="2">
    <location>
        <begin position="34"/>
        <end position="168"/>
    </location>
</feature>
<keyword evidence="1" id="KW-0812">Transmembrane</keyword>
<dbReference type="GO" id="GO:0003676">
    <property type="term" value="F:nucleic acid binding"/>
    <property type="evidence" value="ECO:0007669"/>
    <property type="project" value="InterPro"/>
</dbReference>
<dbReference type="NCBIfam" id="NF033545">
    <property type="entry name" value="transpos_IS630"/>
    <property type="match status" value="1"/>
</dbReference>
<evidence type="ECO:0000259" key="2">
    <source>
        <dbReference type="Pfam" id="PF13358"/>
    </source>
</evidence>
<organism evidence="3 4">
    <name type="scientific">Methylovulum psychrotolerans</name>
    <dbReference type="NCBI Taxonomy" id="1704499"/>
    <lineage>
        <taxon>Bacteria</taxon>
        <taxon>Pseudomonadati</taxon>
        <taxon>Pseudomonadota</taxon>
        <taxon>Gammaproteobacteria</taxon>
        <taxon>Methylococcales</taxon>
        <taxon>Methylococcaceae</taxon>
        <taxon>Methylovulum</taxon>
    </lineage>
</organism>
<dbReference type="SUPFAM" id="SSF53098">
    <property type="entry name" value="Ribonuclease H-like"/>
    <property type="match status" value="1"/>
</dbReference>
<dbReference type="InterPro" id="IPR012337">
    <property type="entry name" value="RNaseH-like_sf"/>
</dbReference>
<gene>
    <name evidence="3" type="ORF">AADEFJLK_04150</name>
</gene>
<dbReference type="InterPro" id="IPR047655">
    <property type="entry name" value="Transpos_IS630-like"/>
</dbReference>
<dbReference type="AlphaFoldDB" id="A0A2S5CGV2"/>
<dbReference type="Proteomes" id="UP000237423">
    <property type="component" value="Unassembled WGS sequence"/>
</dbReference>
<comment type="caution">
    <text evidence="3">The sequence shown here is derived from an EMBL/GenBank/DDBJ whole genome shotgun (WGS) entry which is preliminary data.</text>
</comment>
<proteinExistence type="predicted"/>
<dbReference type="InterPro" id="IPR038717">
    <property type="entry name" value="Tc1-like_DDE_dom"/>
</dbReference>
<feature type="transmembrane region" description="Helical" evidence="1">
    <location>
        <begin position="38"/>
        <end position="58"/>
    </location>
</feature>
<dbReference type="EMBL" id="PGFZ01000016">
    <property type="protein sequence ID" value="POZ50026.1"/>
    <property type="molecule type" value="Genomic_DNA"/>
</dbReference>
<dbReference type="Gene3D" id="3.30.420.10">
    <property type="entry name" value="Ribonuclease H-like superfamily/Ribonuclease H"/>
    <property type="match status" value="1"/>
</dbReference>
<keyword evidence="1" id="KW-1133">Transmembrane helix</keyword>
<evidence type="ECO:0000313" key="3">
    <source>
        <dbReference type="EMBL" id="POZ50026.1"/>
    </source>
</evidence>
<protein>
    <recommendedName>
        <fullName evidence="2">Tc1-like transposase DDE domain-containing protein</fullName>
    </recommendedName>
</protein>
<evidence type="ECO:0000256" key="1">
    <source>
        <dbReference type="SAM" id="Phobius"/>
    </source>
</evidence>
<reference evidence="3 4" key="1">
    <citation type="submission" date="2017-11" db="EMBL/GenBank/DDBJ databases">
        <title>Draft Genome Sequence of Methylobacter psychrotolerans Sph1T, an Obligate Methanotroph from Low-Temperature Environments.</title>
        <authorList>
            <person name="Oshkin I.Y."/>
            <person name="Miroshnikov K."/>
            <person name="Belova S.E."/>
            <person name="Korzhenkov A."/>
            <person name="Toshchakov S.V."/>
            <person name="Dedysh S.N."/>
        </authorList>
    </citation>
    <scope>NUCLEOTIDE SEQUENCE [LARGE SCALE GENOMIC DNA]</scope>
    <source>
        <strain evidence="3 4">Sph1</strain>
    </source>
</reference>
<name>A0A2S5CGV2_9GAMM</name>
<keyword evidence="1" id="KW-0472">Membrane</keyword>
<accession>A0A2S5CGV2</accession>
<evidence type="ECO:0000313" key="4">
    <source>
        <dbReference type="Proteomes" id="UP000237423"/>
    </source>
</evidence>
<dbReference type="Pfam" id="PF13358">
    <property type="entry name" value="DDE_3"/>
    <property type="match status" value="1"/>
</dbReference>
<sequence>MIPAKADPDKQEEYLVQTLEPRLDEARAGQRAVFFVDAAHFVLAPFLGFLWSAARLFIPAPAGRQRFNVLGALNAITHELISVTNDTYITSKEVCALLQKLADLKPGIPITLFLDNARYQKCALVIETAIRLQIELCFLPPYSPNLNLIERLWRFVKKECLYSTYYPSFGPFKAAITECLEQTHSKHKPALDTLLTLRFQRFEKTQIMGV</sequence>
<dbReference type="InterPro" id="IPR036397">
    <property type="entry name" value="RNaseH_sf"/>
</dbReference>